<feature type="domain" description="Microcystin LR degradation protein MlrC C-terminal" evidence="1">
    <location>
        <begin position="302"/>
        <end position="477"/>
    </location>
</feature>
<evidence type="ECO:0000313" key="3">
    <source>
        <dbReference type="EMBL" id="TQE96708.1"/>
    </source>
</evidence>
<dbReference type="Pfam" id="PF07364">
    <property type="entry name" value="DUF1485"/>
    <property type="match status" value="1"/>
</dbReference>
<evidence type="ECO:0000313" key="4">
    <source>
        <dbReference type="Proteomes" id="UP000317371"/>
    </source>
</evidence>
<evidence type="ECO:0000259" key="2">
    <source>
        <dbReference type="Pfam" id="PF07364"/>
    </source>
</evidence>
<dbReference type="Proteomes" id="UP000317371">
    <property type="component" value="Unassembled WGS sequence"/>
</dbReference>
<dbReference type="Pfam" id="PF07171">
    <property type="entry name" value="MlrC_C"/>
    <property type="match status" value="1"/>
</dbReference>
<proteinExistence type="predicted"/>
<comment type="caution">
    <text evidence="3">The sequence shown here is derived from an EMBL/GenBank/DDBJ whole genome shotgun (WGS) entry which is preliminary data.</text>
</comment>
<evidence type="ECO:0000259" key="1">
    <source>
        <dbReference type="Pfam" id="PF07171"/>
    </source>
</evidence>
<name>A0A540VIV1_9CHLR</name>
<dbReference type="InterPro" id="IPR009197">
    <property type="entry name" value="MlrC"/>
</dbReference>
<dbReference type="InParanoid" id="A0A540VIV1"/>
<dbReference type="OrthoDB" id="9815420at2"/>
<accession>A0A540VIV1</accession>
<sequence length="493" mass="53347">MRIAIAEIGQETCSFTPVRTTLDTFRQYGLYKGDQVLARRADGPGAISGFLAAARAEAVPLEPLPIISAWAGASGPLTAETLAFFLERVEAGLRRSLPLDGFFFSLHGAAAAEDEPDVEGALLALARQVLGPGVPIVAPLDHHANITRRMVAALDGLVGHRTQPHDPFDTGYHAGRLLFATVRGDVRPTLAWRKIPMLAHQEQFLTSRGPMKRWFDRARQMEAQPGVLSASPFPMQPWLDVPEGGWTAVVVTDNDPGLAQALADELAQMAWEMREAFWVYESISPAEAVRRAEAAPQGLVILSDTGDSVFGGAPGDSTVILREMLAQQITSPALVPMVDPVAVAQLIQAGEGSTVTLELGGRLDPHFGRPLQVTGVVEAIASGPLHAPVIGRDSFDMGRTVLFRIGPIRVVVSEHVGVGGNHPIVYRRFGIDPAAAKMAVLKTASNFQYYREITAEIIRVDTPGPTMSHLEQFPWQHLPRPIYPLDPLPAWEP</sequence>
<dbReference type="EMBL" id="VIGC01000006">
    <property type="protein sequence ID" value="TQE96708.1"/>
    <property type="molecule type" value="Genomic_DNA"/>
</dbReference>
<reference evidence="3 4" key="1">
    <citation type="submission" date="2019-06" db="EMBL/GenBank/DDBJ databases">
        <title>Genome sequence of Litorilinea aerophila BAA-2444.</title>
        <authorList>
            <person name="Maclea K.S."/>
            <person name="Maurais E.G."/>
            <person name="Iannazzi L.C."/>
        </authorList>
    </citation>
    <scope>NUCLEOTIDE SEQUENCE [LARGE SCALE GENOMIC DNA]</scope>
    <source>
        <strain evidence="3 4">ATCC BAA-2444</strain>
    </source>
</reference>
<dbReference type="RefSeq" id="WP_141609080.1">
    <property type="nucleotide sequence ID" value="NZ_VIGC02000006.1"/>
</dbReference>
<dbReference type="PIRSF" id="PIRSF012702">
    <property type="entry name" value="UCP012702"/>
    <property type="match status" value="1"/>
</dbReference>
<organism evidence="3 4">
    <name type="scientific">Litorilinea aerophila</name>
    <dbReference type="NCBI Taxonomy" id="1204385"/>
    <lineage>
        <taxon>Bacteria</taxon>
        <taxon>Bacillati</taxon>
        <taxon>Chloroflexota</taxon>
        <taxon>Caldilineae</taxon>
        <taxon>Caldilineales</taxon>
        <taxon>Caldilineaceae</taxon>
        <taxon>Litorilinea</taxon>
    </lineage>
</organism>
<keyword evidence="4" id="KW-1185">Reference proteome</keyword>
<dbReference type="InterPro" id="IPR010799">
    <property type="entry name" value="MlrC_C"/>
</dbReference>
<dbReference type="InterPro" id="IPR015995">
    <property type="entry name" value="MlrC_N"/>
</dbReference>
<gene>
    <name evidence="3" type="ORF">FKZ61_05455</name>
</gene>
<dbReference type="AlphaFoldDB" id="A0A540VIV1"/>
<feature type="domain" description="Microcystin LR degradation protein MlrC N-terminal" evidence="2">
    <location>
        <begin position="2"/>
        <end position="292"/>
    </location>
</feature>
<protein>
    <submittedName>
        <fullName evidence="3">M81 family metallopeptidase</fullName>
    </submittedName>
</protein>